<dbReference type="EMBL" id="JBHUFD010000005">
    <property type="protein sequence ID" value="MFD1873907.1"/>
    <property type="molecule type" value="Genomic_DNA"/>
</dbReference>
<keyword evidence="9" id="KW-1185">Reference proteome</keyword>
<comment type="subcellular location">
    <subcellularLocation>
        <location evidence="1">Membrane</location>
        <topology evidence="1">Multi-pass membrane protein</topology>
    </subcellularLocation>
</comment>
<feature type="transmembrane region" description="Helical" evidence="6">
    <location>
        <begin position="308"/>
        <end position="326"/>
    </location>
</feature>
<evidence type="ECO:0000256" key="5">
    <source>
        <dbReference type="ARBA" id="ARBA00023136"/>
    </source>
</evidence>
<keyword evidence="5 6" id="KW-0472">Membrane</keyword>
<accession>A0ABW4QX32</accession>
<evidence type="ECO:0000256" key="3">
    <source>
        <dbReference type="ARBA" id="ARBA00022692"/>
    </source>
</evidence>
<feature type="transmembrane region" description="Helical" evidence="6">
    <location>
        <begin position="285"/>
        <end position="302"/>
    </location>
</feature>
<feature type="transmembrane region" description="Helical" evidence="6">
    <location>
        <begin position="191"/>
        <end position="211"/>
    </location>
</feature>
<comment type="caution">
    <text evidence="8">The sequence shown here is derived from an EMBL/GenBank/DDBJ whole genome shotgun (WGS) entry which is preliminary data.</text>
</comment>
<feature type="domain" description="Citrate transporter-like" evidence="7">
    <location>
        <begin position="67"/>
        <end position="431"/>
    </location>
</feature>
<dbReference type="Pfam" id="PF03600">
    <property type="entry name" value="CitMHS"/>
    <property type="match status" value="1"/>
</dbReference>
<gene>
    <name evidence="8" type="ORF">ACFSDX_15790</name>
</gene>
<evidence type="ECO:0000256" key="6">
    <source>
        <dbReference type="SAM" id="Phobius"/>
    </source>
</evidence>
<organism evidence="8 9">
    <name type="scientific">Hymenobacter bucti</name>
    <dbReference type="NCBI Taxonomy" id="1844114"/>
    <lineage>
        <taxon>Bacteria</taxon>
        <taxon>Pseudomonadati</taxon>
        <taxon>Bacteroidota</taxon>
        <taxon>Cytophagia</taxon>
        <taxon>Cytophagales</taxon>
        <taxon>Hymenobacteraceae</taxon>
        <taxon>Hymenobacter</taxon>
    </lineage>
</organism>
<feature type="transmembrane region" description="Helical" evidence="6">
    <location>
        <begin position="231"/>
        <end position="249"/>
    </location>
</feature>
<evidence type="ECO:0000256" key="1">
    <source>
        <dbReference type="ARBA" id="ARBA00004141"/>
    </source>
</evidence>
<feature type="transmembrane region" description="Helical" evidence="6">
    <location>
        <begin position="465"/>
        <end position="483"/>
    </location>
</feature>
<keyword evidence="4 6" id="KW-1133">Transmembrane helix</keyword>
<evidence type="ECO:0000256" key="4">
    <source>
        <dbReference type="ARBA" id="ARBA00022989"/>
    </source>
</evidence>
<evidence type="ECO:0000256" key="2">
    <source>
        <dbReference type="ARBA" id="ARBA00022448"/>
    </source>
</evidence>
<reference evidence="9" key="1">
    <citation type="journal article" date="2019" name="Int. J. Syst. Evol. Microbiol.">
        <title>The Global Catalogue of Microorganisms (GCM) 10K type strain sequencing project: providing services to taxonomists for standard genome sequencing and annotation.</title>
        <authorList>
            <consortium name="The Broad Institute Genomics Platform"/>
            <consortium name="The Broad Institute Genome Sequencing Center for Infectious Disease"/>
            <person name="Wu L."/>
            <person name="Ma J."/>
        </authorList>
    </citation>
    <scope>NUCLEOTIDE SEQUENCE [LARGE SCALE GENOMIC DNA]</scope>
    <source>
        <strain evidence="9">CGMCC 1.15795</strain>
    </source>
</reference>
<dbReference type="InterPro" id="IPR004680">
    <property type="entry name" value="Cit_transptr-like_dom"/>
</dbReference>
<sequence>MLRIRCAALSMTIVAFFTKKPISSKCILNRLATSPLSSGPQLVSPHFSPFPTLPMLSLLGFLMICTFMYLIMSKRMFAMTALILIPILFALIGGFRAEIGDMMLDGVKKIAPTGVMLIFAIMYFGIMTDAGLFDPIVAKILKVVGGDPLKVVIGTAVLALSVSLDGDGTTTYIIVVAAMLPLYKRLKMNPLILTATAFLSSAVMNILPWGGPTARVLSALHLDSSQVFTPLIPAMIVAAGWVLFVAYIFGKRERKRLGIVTITEDADELVAEANHEDVSLRRPKLLWLNALLTIALLVGLFMDVMPLPVLFMTAFALGMLINYPRLGEQRNRLNAHAGNAMIVAGMVFAAGIFTGILAGTKMVDAMSQTIVTLIPDALGPHLPIITGITSAPFTFFMSNDAYYFGILPLVTKAATQFGVSVEAMGRASLLGQSVHLLSPLVPSTYLLAGLAGVDFGDHQRFTLKWACGTVLVMLVVCLILGVVPV</sequence>
<feature type="transmembrane region" description="Helical" evidence="6">
    <location>
        <begin position="77"/>
        <end position="95"/>
    </location>
</feature>
<evidence type="ECO:0000313" key="9">
    <source>
        <dbReference type="Proteomes" id="UP001597197"/>
    </source>
</evidence>
<proteinExistence type="predicted"/>
<feature type="transmembrane region" description="Helical" evidence="6">
    <location>
        <begin position="48"/>
        <end position="70"/>
    </location>
</feature>
<evidence type="ECO:0000313" key="8">
    <source>
        <dbReference type="EMBL" id="MFD1873907.1"/>
    </source>
</evidence>
<dbReference type="InterPro" id="IPR014738">
    <property type="entry name" value="Citrate_transporter"/>
</dbReference>
<keyword evidence="2" id="KW-0813">Transport</keyword>
<protein>
    <submittedName>
        <fullName evidence="8">CitMHS family transporter</fullName>
    </submittedName>
</protein>
<feature type="transmembrane region" description="Helical" evidence="6">
    <location>
        <begin position="115"/>
        <end position="133"/>
    </location>
</feature>
<evidence type="ECO:0000259" key="7">
    <source>
        <dbReference type="Pfam" id="PF03600"/>
    </source>
</evidence>
<feature type="transmembrane region" description="Helical" evidence="6">
    <location>
        <begin position="338"/>
        <end position="358"/>
    </location>
</feature>
<keyword evidence="3 6" id="KW-0812">Transmembrane</keyword>
<name>A0ABW4QX32_9BACT</name>
<dbReference type="RefSeq" id="WP_382315209.1">
    <property type="nucleotide sequence ID" value="NZ_JBHUFD010000005.1"/>
</dbReference>
<dbReference type="NCBIfam" id="TIGR00784">
    <property type="entry name" value="citMHS"/>
    <property type="match status" value="1"/>
</dbReference>
<dbReference type="Proteomes" id="UP001597197">
    <property type="component" value="Unassembled WGS sequence"/>
</dbReference>